<keyword evidence="6 11" id="KW-0547">Nucleotide-binding</keyword>
<dbReference type="GO" id="GO:0005524">
    <property type="term" value="F:ATP binding"/>
    <property type="evidence" value="ECO:0007669"/>
    <property type="project" value="UniProtKB-UniRule"/>
</dbReference>
<dbReference type="PROSITE" id="PS01331">
    <property type="entry name" value="THYMIDYLATE_KINASE"/>
    <property type="match status" value="1"/>
</dbReference>
<dbReference type="GO" id="GO:0006227">
    <property type="term" value="P:dUDP biosynthetic process"/>
    <property type="evidence" value="ECO:0007669"/>
    <property type="project" value="TreeGrafter"/>
</dbReference>
<dbReference type="AlphaFoldDB" id="A0A1H8I7R3"/>
<gene>
    <name evidence="11" type="primary">tmk</name>
    <name evidence="13" type="ORF">SAMN05444955_11675</name>
</gene>
<sequence length="210" mass="23631">MKGLFITFEGPEGAGKTTQIARVKEYLADQNISCTVVREPGGTAVGDLIRNILLDPQLAEINQRTEILLYAASRAQLVEQVIRPALENGEIILCDRYVDSSIAYQSYGAMWSLDEVLKVNQVATGGLLPSRTYLLDLPVELGQKRIKSRGSKKDRMEQKEKMFHDRVREGYLALAQSEPDRFRVIRADAGIDEVFRQIMADLESMLKAKR</sequence>
<dbReference type="RefSeq" id="WP_089971877.1">
    <property type="nucleotide sequence ID" value="NZ_FOCQ01000016.1"/>
</dbReference>
<comment type="similarity">
    <text evidence="1 11">Belongs to the thymidylate kinase family.</text>
</comment>
<evidence type="ECO:0000256" key="4">
    <source>
        <dbReference type="ARBA" id="ARBA00022679"/>
    </source>
</evidence>
<dbReference type="Pfam" id="PF02223">
    <property type="entry name" value="Thymidylate_kin"/>
    <property type="match status" value="1"/>
</dbReference>
<evidence type="ECO:0000256" key="7">
    <source>
        <dbReference type="ARBA" id="ARBA00022777"/>
    </source>
</evidence>
<evidence type="ECO:0000256" key="5">
    <source>
        <dbReference type="ARBA" id="ARBA00022727"/>
    </source>
</evidence>
<evidence type="ECO:0000313" key="14">
    <source>
        <dbReference type="Proteomes" id="UP000199695"/>
    </source>
</evidence>
<dbReference type="GO" id="GO:0006233">
    <property type="term" value="P:dTDP biosynthetic process"/>
    <property type="evidence" value="ECO:0007669"/>
    <property type="project" value="InterPro"/>
</dbReference>
<evidence type="ECO:0000256" key="1">
    <source>
        <dbReference type="ARBA" id="ARBA00009776"/>
    </source>
</evidence>
<comment type="function">
    <text evidence="10 11">Phosphorylation of dTMP to form dTDP in both de novo and salvage pathways of dTTP synthesis.</text>
</comment>
<protein>
    <recommendedName>
        <fullName evidence="3 11">Thymidylate kinase</fullName>
        <ecNumber evidence="2 11">2.7.4.9</ecNumber>
    </recommendedName>
    <alternativeName>
        <fullName evidence="11">dTMP kinase</fullName>
    </alternativeName>
</protein>
<keyword evidence="8 11" id="KW-0067">ATP-binding</keyword>
<dbReference type="CDD" id="cd01672">
    <property type="entry name" value="TMPK"/>
    <property type="match status" value="1"/>
</dbReference>
<dbReference type="EMBL" id="FOCQ01000016">
    <property type="protein sequence ID" value="SEN64713.1"/>
    <property type="molecule type" value="Genomic_DNA"/>
</dbReference>
<dbReference type="InterPro" id="IPR018095">
    <property type="entry name" value="Thymidylate_kin_CS"/>
</dbReference>
<dbReference type="STRING" id="1173111.SAMN05444955_11675"/>
<proteinExistence type="inferred from homology"/>
<dbReference type="OrthoDB" id="9774907at2"/>
<feature type="domain" description="Thymidylate kinase-like" evidence="12">
    <location>
        <begin position="8"/>
        <end position="198"/>
    </location>
</feature>
<evidence type="ECO:0000256" key="8">
    <source>
        <dbReference type="ARBA" id="ARBA00022840"/>
    </source>
</evidence>
<dbReference type="Proteomes" id="UP000199695">
    <property type="component" value="Unassembled WGS sequence"/>
</dbReference>
<comment type="catalytic activity">
    <reaction evidence="9 11">
        <text>dTMP + ATP = dTDP + ADP</text>
        <dbReference type="Rhea" id="RHEA:13517"/>
        <dbReference type="ChEBI" id="CHEBI:30616"/>
        <dbReference type="ChEBI" id="CHEBI:58369"/>
        <dbReference type="ChEBI" id="CHEBI:63528"/>
        <dbReference type="ChEBI" id="CHEBI:456216"/>
        <dbReference type="EC" id="2.7.4.9"/>
    </reaction>
</comment>
<keyword evidence="14" id="KW-1185">Reference proteome</keyword>
<dbReference type="InterPro" id="IPR039430">
    <property type="entry name" value="Thymidylate_kin-like_dom"/>
</dbReference>
<evidence type="ECO:0000256" key="3">
    <source>
        <dbReference type="ARBA" id="ARBA00017144"/>
    </source>
</evidence>
<dbReference type="SUPFAM" id="SSF52540">
    <property type="entry name" value="P-loop containing nucleoside triphosphate hydrolases"/>
    <property type="match status" value="1"/>
</dbReference>
<dbReference type="GO" id="GO:0005829">
    <property type="term" value="C:cytosol"/>
    <property type="evidence" value="ECO:0007669"/>
    <property type="project" value="TreeGrafter"/>
</dbReference>
<evidence type="ECO:0000259" key="12">
    <source>
        <dbReference type="Pfam" id="PF02223"/>
    </source>
</evidence>
<feature type="binding site" evidence="11">
    <location>
        <begin position="10"/>
        <end position="17"/>
    </location>
    <ligand>
        <name>ATP</name>
        <dbReference type="ChEBI" id="CHEBI:30616"/>
    </ligand>
</feature>
<reference evidence="13 14" key="1">
    <citation type="submission" date="2016-10" db="EMBL/GenBank/DDBJ databases">
        <authorList>
            <person name="de Groot N.N."/>
        </authorList>
    </citation>
    <scope>NUCLEOTIDE SEQUENCE [LARGE SCALE GENOMIC DNA]</scope>
    <source>
        <strain evidence="13 14">DSM 46701</strain>
    </source>
</reference>
<dbReference type="InterPro" id="IPR027417">
    <property type="entry name" value="P-loop_NTPase"/>
</dbReference>
<evidence type="ECO:0000313" key="13">
    <source>
        <dbReference type="EMBL" id="SEN64713.1"/>
    </source>
</evidence>
<keyword evidence="7 11" id="KW-0418">Kinase</keyword>
<dbReference type="PANTHER" id="PTHR10344:SF4">
    <property type="entry name" value="UMP-CMP KINASE 2, MITOCHONDRIAL"/>
    <property type="match status" value="1"/>
</dbReference>
<dbReference type="HAMAP" id="MF_00165">
    <property type="entry name" value="Thymidylate_kinase"/>
    <property type="match status" value="1"/>
</dbReference>
<evidence type="ECO:0000256" key="6">
    <source>
        <dbReference type="ARBA" id="ARBA00022741"/>
    </source>
</evidence>
<dbReference type="GO" id="GO:0006235">
    <property type="term" value="P:dTTP biosynthetic process"/>
    <property type="evidence" value="ECO:0007669"/>
    <property type="project" value="UniProtKB-UniRule"/>
</dbReference>
<dbReference type="PANTHER" id="PTHR10344">
    <property type="entry name" value="THYMIDYLATE KINASE"/>
    <property type="match status" value="1"/>
</dbReference>
<organism evidence="13 14">
    <name type="scientific">Lihuaxuella thermophila</name>
    <dbReference type="NCBI Taxonomy" id="1173111"/>
    <lineage>
        <taxon>Bacteria</taxon>
        <taxon>Bacillati</taxon>
        <taxon>Bacillota</taxon>
        <taxon>Bacilli</taxon>
        <taxon>Bacillales</taxon>
        <taxon>Thermoactinomycetaceae</taxon>
        <taxon>Lihuaxuella</taxon>
    </lineage>
</organism>
<evidence type="ECO:0000256" key="2">
    <source>
        <dbReference type="ARBA" id="ARBA00012980"/>
    </source>
</evidence>
<dbReference type="InterPro" id="IPR018094">
    <property type="entry name" value="Thymidylate_kinase"/>
</dbReference>
<accession>A0A1H8I7R3</accession>
<keyword evidence="5 11" id="KW-0545">Nucleotide biosynthesis</keyword>
<evidence type="ECO:0000256" key="10">
    <source>
        <dbReference type="ARBA" id="ARBA00057735"/>
    </source>
</evidence>
<dbReference type="FunFam" id="3.40.50.300:FF:000225">
    <property type="entry name" value="Thymidylate kinase"/>
    <property type="match status" value="1"/>
</dbReference>
<evidence type="ECO:0000256" key="9">
    <source>
        <dbReference type="ARBA" id="ARBA00048743"/>
    </source>
</evidence>
<dbReference type="NCBIfam" id="TIGR00041">
    <property type="entry name" value="DTMP_kinase"/>
    <property type="match status" value="1"/>
</dbReference>
<dbReference type="Gene3D" id="3.40.50.300">
    <property type="entry name" value="P-loop containing nucleotide triphosphate hydrolases"/>
    <property type="match status" value="1"/>
</dbReference>
<evidence type="ECO:0000256" key="11">
    <source>
        <dbReference type="HAMAP-Rule" id="MF_00165"/>
    </source>
</evidence>
<dbReference type="EC" id="2.7.4.9" evidence="2 11"/>
<name>A0A1H8I7R3_9BACL</name>
<keyword evidence="4 11" id="KW-0808">Transferase</keyword>
<dbReference type="GO" id="GO:0004798">
    <property type="term" value="F:dTMP kinase activity"/>
    <property type="evidence" value="ECO:0007669"/>
    <property type="project" value="UniProtKB-UniRule"/>
</dbReference>